<reference evidence="1 2" key="1">
    <citation type="submission" date="2018-03" db="EMBL/GenBank/DDBJ databases">
        <authorList>
            <person name="Keele B.F."/>
        </authorList>
    </citation>
    <scope>NUCLEOTIDE SEQUENCE [LARGE SCALE GENOMIC DNA]</scope>
    <source>
        <strain evidence="1 2">AU19729</strain>
    </source>
</reference>
<gene>
    <name evidence="1" type="ORF">C6Q15_32820</name>
</gene>
<evidence type="ECO:0008006" key="3">
    <source>
        <dbReference type="Google" id="ProtNLM"/>
    </source>
</evidence>
<dbReference type="OrthoDB" id="9007104at2"/>
<proteinExistence type="predicted"/>
<name>A0A2S9M6J0_9BURK</name>
<accession>A0A2S9M6J0</accession>
<dbReference type="AlphaFoldDB" id="A0A2S9M6J0"/>
<comment type="caution">
    <text evidence="1">The sequence shown here is derived from an EMBL/GenBank/DDBJ whole genome shotgun (WGS) entry which is preliminary data.</text>
</comment>
<protein>
    <recommendedName>
        <fullName evidence="3">DUF1488 domain-containing protein</fullName>
    </recommendedName>
</protein>
<dbReference type="Proteomes" id="UP000238982">
    <property type="component" value="Unassembled WGS sequence"/>
</dbReference>
<evidence type="ECO:0000313" key="2">
    <source>
        <dbReference type="Proteomes" id="UP000238982"/>
    </source>
</evidence>
<sequence length="88" mass="9497">MPASITCLTRPLVCDDSGLRFSAYGHGWGYVAVRLPAAVVCDKLGAGATTPDHLLATFELHQEQIARAISRHQLPNYGEAIQLDASDF</sequence>
<dbReference type="EMBL" id="PVGH01000123">
    <property type="protein sequence ID" value="PRF52258.1"/>
    <property type="molecule type" value="Genomic_DNA"/>
</dbReference>
<evidence type="ECO:0000313" key="1">
    <source>
        <dbReference type="EMBL" id="PRF52258.1"/>
    </source>
</evidence>
<organism evidence="1 2">
    <name type="scientific">Burkholderia multivorans</name>
    <dbReference type="NCBI Taxonomy" id="87883"/>
    <lineage>
        <taxon>Bacteria</taxon>
        <taxon>Pseudomonadati</taxon>
        <taxon>Pseudomonadota</taxon>
        <taxon>Betaproteobacteria</taxon>
        <taxon>Burkholderiales</taxon>
        <taxon>Burkholderiaceae</taxon>
        <taxon>Burkholderia</taxon>
        <taxon>Burkholderia cepacia complex</taxon>
    </lineage>
</organism>